<accession>A0ABR1TNA8</accession>
<comment type="caution">
    <text evidence="2">The sequence shown here is derived from an EMBL/GenBank/DDBJ whole genome shotgun (WGS) entry which is preliminary data.</text>
</comment>
<evidence type="ECO:0000256" key="1">
    <source>
        <dbReference type="SAM" id="MobiDB-lite"/>
    </source>
</evidence>
<feature type="region of interest" description="Disordered" evidence="1">
    <location>
        <begin position="120"/>
        <end position="142"/>
    </location>
</feature>
<proteinExistence type="predicted"/>
<feature type="compositionally biased region" description="Acidic residues" evidence="1">
    <location>
        <begin position="237"/>
        <end position="249"/>
    </location>
</feature>
<reference evidence="2 3" key="1">
    <citation type="submission" date="2023-01" db="EMBL/GenBank/DDBJ databases">
        <title>Analysis of 21 Apiospora genomes using comparative genomics revels a genus with tremendous synthesis potential of carbohydrate active enzymes and secondary metabolites.</title>
        <authorList>
            <person name="Sorensen T."/>
        </authorList>
    </citation>
    <scope>NUCLEOTIDE SEQUENCE [LARGE SCALE GENOMIC DNA]</scope>
    <source>
        <strain evidence="2 3">CBS 135458</strain>
    </source>
</reference>
<evidence type="ECO:0000313" key="2">
    <source>
        <dbReference type="EMBL" id="KAK8048149.1"/>
    </source>
</evidence>
<name>A0ABR1TNA8_9PEZI</name>
<dbReference type="RefSeq" id="XP_066710398.1">
    <property type="nucleotide sequence ID" value="XM_066861288.1"/>
</dbReference>
<sequence>MAPPQVFVQQIAFLEGLKDITPAKETLPVTLENVHARLNALERSAEQPNPQPPTVVPDWDSLRYRTMRLWRAPVRCPGVYALVVSADQWWPSAEQTGDQATALALERTLRSLGILSYSAPLRPDAKEDGGKDGDSCPSSSGSDQFDMAAQEFCRLAGKHRKKPLRPYQSMRELYAAAFELNLVLEGRHAHPSAAGAASPGMNPRTVHVERLKRPKKKVSKEGGGFLQFMSCGSRDDSDSDSGSDSDDDSVCAKKGWRRWLPDWLYKGHSKKRRCGWDTDSSSGDSTLAD</sequence>
<dbReference type="Proteomes" id="UP001480595">
    <property type="component" value="Unassembled WGS sequence"/>
</dbReference>
<dbReference type="EMBL" id="JAQQWL010000011">
    <property type="protein sequence ID" value="KAK8048149.1"/>
    <property type="molecule type" value="Genomic_DNA"/>
</dbReference>
<dbReference type="GeneID" id="92094351"/>
<organism evidence="2 3">
    <name type="scientific">Apiospora phragmitis</name>
    <dbReference type="NCBI Taxonomy" id="2905665"/>
    <lineage>
        <taxon>Eukaryota</taxon>
        <taxon>Fungi</taxon>
        <taxon>Dikarya</taxon>
        <taxon>Ascomycota</taxon>
        <taxon>Pezizomycotina</taxon>
        <taxon>Sordariomycetes</taxon>
        <taxon>Xylariomycetidae</taxon>
        <taxon>Amphisphaeriales</taxon>
        <taxon>Apiosporaceae</taxon>
        <taxon>Apiospora</taxon>
    </lineage>
</organism>
<feature type="region of interest" description="Disordered" evidence="1">
    <location>
        <begin position="269"/>
        <end position="289"/>
    </location>
</feature>
<feature type="region of interest" description="Disordered" evidence="1">
    <location>
        <begin position="229"/>
        <end position="251"/>
    </location>
</feature>
<feature type="compositionally biased region" description="Low complexity" evidence="1">
    <location>
        <begin position="277"/>
        <end position="289"/>
    </location>
</feature>
<evidence type="ECO:0000313" key="3">
    <source>
        <dbReference type="Proteomes" id="UP001480595"/>
    </source>
</evidence>
<protein>
    <submittedName>
        <fullName evidence="2">Uncharacterized protein</fullName>
    </submittedName>
</protein>
<keyword evidence="3" id="KW-1185">Reference proteome</keyword>
<feature type="compositionally biased region" description="Basic and acidic residues" evidence="1">
    <location>
        <begin position="123"/>
        <end position="134"/>
    </location>
</feature>
<gene>
    <name evidence="2" type="ORF">PG994_009879</name>
</gene>